<keyword evidence="1" id="KW-0805">Transcription regulation</keyword>
<dbReference type="InterPro" id="IPR009057">
    <property type="entry name" value="Homeodomain-like_sf"/>
</dbReference>
<gene>
    <name evidence="6" type="ORF">AB0A76_25960</name>
</gene>
<dbReference type="SUPFAM" id="SSF46689">
    <property type="entry name" value="Homeodomain-like"/>
    <property type="match status" value="1"/>
</dbReference>
<dbReference type="Gene3D" id="1.10.357.10">
    <property type="entry name" value="Tetracycline Repressor, domain 2"/>
    <property type="match status" value="1"/>
</dbReference>
<sequence length="243" mass="26207">MPLQAIAQEAGISRSTLLRRLGGGRRELDAAVRAAGIDPGGQKPVRERAVEAAATLISSSGLASMSLERVAASAQCSVHSLYAAFDGRDGLLQAVFERYSPIVDIEAVMSSPSADLRTTVRTIYERMAIAVQREPRVMPAIMAELLARPQDEALQPLVRYAVPRLFAGVGKWLTAEIAAGRIRDLPLLLLIQQMSSPLVIHLLLRPATTQIPDLPSPTIEEACTVFADNFLRAVALPAPPENR</sequence>
<comment type="caution">
    <text evidence="6">The sequence shown here is derived from an EMBL/GenBank/DDBJ whole genome shotgun (WGS) entry which is preliminary data.</text>
</comment>
<feature type="DNA-binding region" description="H-T-H motif" evidence="4">
    <location>
        <begin position="66"/>
        <end position="85"/>
    </location>
</feature>
<dbReference type="EMBL" id="JBEZAM010000045">
    <property type="protein sequence ID" value="MEU7296611.1"/>
    <property type="molecule type" value="Genomic_DNA"/>
</dbReference>
<dbReference type="PROSITE" id="PS50977">
    <property type="entry name" value="HTH_TETR_2"/>
    <property type="match status" value="1"/>
</dbReference>
<evidence type="ECO:0000259" key="5">
    <source>
        <dbReference type="PROSITE" id="PS50977"/>
    </source>
</evidence>
<dbReference type="PANTHER" id="PTHR30055:SF234">
    <property type="entry name" value="HTH-TYPE TRANSCRIPTIONAL REGULATOR BETI"/>
    <property type="match status" value="1"/>
</dbReference>
<keyword evidence="2 4" id="KW-0238">DNA-binding</keyword>
<dbReference type="Proteomes" id="UP001551210">
    <property type="component" value="Unassembled WGS sequence"/>
</dbReference>
<feature type="domain" description="HTH tetR-type" evidence="5">
    <location>
        <begin position="43"/>
        <end position="103"/>
    </location>
</feature>
<dbReference type="InterPro" id="IPR050109">
    <property type="entry name" value="HTH-type_TetR-like_transc_reg"/>
</dbReference>
<organism evidence="6 7">
    <name type="scientific">Streptomyces exfoliatus</name>
    <name type="common">Streptomyces hydrogenans</name>
    <dbReference type="NCBI Taxonomy" id="1905"/>
    <lineage>
        <taxon>Bacteria</taxon>
        <taxon>Bacillati</taxon>
        <taxon>Actinomycetota</taxon>
        <taxon>Actinomycetes</taxon>
        <taxon>Kitasatosporales</taxon>
        <taxon>Streptomycetaceae</taxon>
        <taxon>Streptomyces</taxon>
    </lineage>
</organism>
<reference evidence="6 7" key="1">
    <citation type="submission" date="2024-06" db="EMBL/GenBank/DDBJ databases">
        <title>The Natural Products Discovery Center: Release of the First 8490 Sequenced Strains for Exploring Actinobacteria Biosynthetic Diversity.</title>
        <authorList>
            <person name="Kalkreuter E."/>
            <person name="Kautsar S.A."/>
            <person name="Yang D."/>
            <person name="Bader C.D."/>
            <person name="Teijaro C.N."/>
            <person name="Fluegel L."/>
            <person name="Davis C.M."/>
            <person name="Simpson J.R."/>
            <person name="Lauterbach L."/>
            <person name="Steele A.D."/>
            <person name="Gui C."/>
            <person name="Meng S."/>
            <person name="Li G."/>
            <person name="Viehrig K."/>
            <person name="Ye F."/>
            <person name="Su P."/>
            <person name="Kiefer A.F."/>
            <person name="Nichols A."/>
            <person name="Cepeda A.J."/>
            <person name="Yan W."/>
            <person name="Fan B."/>
            <person name="Jiang Y."/>
            <person name="Adhikari A."/>
            <person name="Zheng C.-J."/>
            <person name="Schuster L."/>
            <person name="Cowan T.M."/>
            <person name="Smanski M.J."/>
            <person name="Chevrette M.G."/>
            <person name="De Carvalho L.P.S."/>
            <person name="Shen B."/>
        </authorList>
    </citation>
    <scope>NUCLEOTIDE SEQUENCE [LARGE SCALE GENOMIC DNA]</scope>
    <source>
        <strain evidence="6 7">NPDC045705</strain>
    </source>
</reference>
<evidence type="ECO:0000256" key="1">
    <source>
        <dbReference type="ARBA" id="ARBA00023015"/>
    </source>
</evidence>
<name>A0ABV3D2B0_STREX</name>
<dbReference type="PANTHER" id="PTHR30055">
    <property type="entry name" value="HTH-TYPE TRANSCRIPTIONAL REGULATOR RUTR"/>
    <property type="match status" value="1"/>
</dbReference>
<dbReference type="Pfam" id="PF00440">
    <property type="entry name" value="TetR_N"/>
    <property type="match status" value="1"/>
</dbReference>
<evidence type="ECO:0000256" key="2">
    <source>
        <dbReference type="ARBA" id="ARBA00023125"/>
    </source>
</evidence>
<keyword evidence="3" id="KW-0804">Transcription</keyword>
<dbReference type="InterPro" id="IPR001647">
    <property type="entry name" value="HTH_TetR"/>
</dbReference>
<evidence type="ECO:0000256" key="3">
    <source>
        <dbReference type="ARBA" id="ARBA00023163"/>
    </source>
</evidence>
<evidence type="ECO:0000313" key="7">
    <source>
        <dbReference type="Proteomes" id="UP001551210"/>
    </source>
</evidence>
<proteinExistence type="predicted"/>
<evidence type="ECO:0000256" key="4">
    <source>
        <dbReference type="PROSITE-ProRule" id="PRU00335"/>
    </source>
</evidence>
<keyword evidence="7" id="KW-1185">Reference proteome</keyword>
<protein>
    <submittedName>
        <fullName evidence="6">TetR/AcrR family transcriptional regulator</fullName>
    </submittedName>
</protein>
<evidence type="ECO:0000313" key="6">
    <source>
        <dbReference type="EMBL" id="MEU7296611.1"/>
    </source>
</evidence>
<dbReference type="RefSeq" id="WP_359212806.1">
    <property type="nucleotide sequence ID" value="NZ_JBEZAM010000045.1"/>
</dbReference>
<accession>A0ABV3D2B0</accession>